<protein>
    <recommendedName>
        <fullName evidence="4">DUF3325 domain-containing protein</fullName>
    </recommendedName>
</protein>
<dbReference type="RefSeq" id="WP_354440976.1">
    <property type="nucleotide sequence ID" value="NZ_JBEPSH010000001.1"/>
</dbReference>
<comment type="caution">
    <text evidence="2">The sequence shown here is derived from an EMBL/GenBank/DDBJ whole genome shotgun (WGS) entry which is preliminary data.</text>
</comment>
<dbReference type="InterPro" id="IPR021762">
    <property type="entry name" value="DUF3325"/>
</dbReference>
<name>A0ABV2Q3A0_9BURK</name>
<feature type="transmembrane region" description="Helical" evidence="1">
    <location>
        <begin position="46"/>
        <end position="67"/>
    </location>
</feature>
<dbReference type="Proteomes" id="UP001549320">
    <property type="component" value="Unassembled WGS sequence"/>
</dbReference>
<proteinExistence type="predicted"/>
<dbReference type="Pfam" id="PF11804">
    <property type="entry name" value="DUF3325"/>
    <property type="match status" value="1"/>
</dbReference>
<gene>
    <name evidence="2" type="ORF">ABIE13_000596</name>
</gene>
<sequence length="282" mass="31870">MNAPILTGAHLGILAVSLTGFFALALATERYSEHLLGYLPAPRWRLLARIFGWLLLSLSLAWAIAVLDIGVGVTLWLGWLSIAALAWVFIFPKWPWQPPVRHKPTRLPKPNQESVQPISESRVQRWIASGLFVTTIAGFSIALARTESQPLKNPGALQASIGPWRFTLAEAYQSPPEVMEMDVPMKQYRLRFCDTCDNEIRQAYLKVHKPRSAYATGMGFTGQRWERRVEIPLPSTTQAGSELWLTVVGKDGQVHQRAWRIEQVSPSTVAWFDERRRAHAQH</sequence>
<accession>A0ABV2Q3A0</accession>
<keyword evidence="3" id="KW-1185">Reference proteome</keyword>
<feature type="transmembrane region" description="Helical" evidence="1">
    <location>
        <begin position="6"/>
        <end position="26"/>
    </location>
</feature>
<evidence type="ECO:0008006" key="4">
    <source>
        <dbReference type="Google" id="ProtNLM"/>
    </source>
</evidence>
<keyword evidence="1" id="KW-0812">Transmembrane</keyword>
<keyword evidence="1" id="KW-0472">Membrane</keyword>
<keyword evidence="1" id="KW-1133">Transmembrane helix</keyword>
<feature type="transmembrane region" description="Helical" evidence="1">
    <location>
        <begin position="73"/>
        <end position="91"/>
    </location>
</feature>
<organism evidence="2 3">
    <name type="scientific">Ottowia thiooxydans</name>
    <dbReference type="NCBI Taxonomy" id="219182"/>
    <lineage>
        <taxon>Bacteria</taxon>
        <taxon>Pseudomonadati</taxon>
        <taxon>Pseudomonadota</taxon>
        <taxon>Betaproteobacteria</taxon>
        <taxon>Burkholderiales</taxon>
        <taxon>Comamonadaceae</taxon>
        <taxon>Ottowia</taxon>
    </lineage>
</organism>
<dbReference type="EMBL" id="JBEPSH010000001">
    <property type="protein sequence ID" value="MET4575499.1"/>
    <property type="molecule type" value="Genomic_DNA"/>
</dbReference>
<evidence type="ECO:0000313" key="3">
    <source>
        <dbReference type="Proteomes" id="UP001549320"/>
    </source>
</evidence>
<reference evidence="2 3" key="1">
    <citation type="submission" date="2024-06" db="EMBL/GenBank/DDBJ databases">
        <title>Sorghum-associated microbial communities from plants grown in Nebraska, USA.</title>
        <authorList>
            <person name="Schachtman D."/>
        </authorList>
    </citation>
    <scope>NUCLEOTIDE SEQUENCE [LARGE SCALE GENOMIC DNA]</scope>
    <source>
        <strain evidence="2 3">2709</strain>
    </source>
</reference>
<evidence type="ECO:0000256" key="1">
    <source>
        <dbReference type="SAM" id="Phobius"/>
    </source>
</evidence>
<evidence type="ECO:0000313" key="2">
    <source>
        <dbReference type="EMBL" id="MET4575499.1"/>
    </source>
</evidence>